<keyword evidence="2" id="KW-0732">Signal</keyword>
<feature type="compositionally biased region" description="Basic and acidic residues" evidence="1">
    <location>
        <begin position="100"/>
        <end position="117"/>
    </location>
</feature>
<reference evidence="4 5" key="1">
    <citation type="submission" date="2018-06" db="EMBL/GenBank/DDBJ databases">
        <title>Genomic Encyclopedia of Archaeal and Bacterial Type Strains, Phase II (KMG-II): from individual species to whole genera.</title>
        <authorList>
            <person name="Goeker M."/>
        </authorList>
    </citation>
    <scope>NUCLEOTIDE SEQUENCE [LARGE SCALE GENOMIC DNA]</scope>
    <source>
        <strain evidence="4 5">CFPB 3232</strain>
    </source>
</reference>
<dbReference type="Proteomes" id="UP000248856">
    <property type="component" value="Unassembled WGS sequence"/>
</dbReference>
<proteinExistence type="predicted"/>
<evidence type="ECO:0000313" key="5">
    <source>
        <dbReference type="Proteomes" id="UP000248856"/>
    </source>
</evidence>
<sequence>MHTPHPTLPRPAWRVLPIAGLAAALWLAGGSAQAQVMRCTDPATGRITYTDGNCDRGTAAREVEPRKTPEEIQQEREQAREALELKRQRLQTEALADQQQARREAQESRARAGREVSTDPARSPECARSRRQLDRVAAEPGQGTYEAQARLSAAQRQMELDCLGSSGYADVERARGGGSSYGTQDLYTPPVVVVPQRPVVVQPAVPVTKPPGTQCNVFRCYDRNGNIYPR</sequence>
<evidence type="ECO:0000313" key="4">
    <source>
        <dbReference type="EMBL" id="RAR78674.1"/>
    </source>
</evidence>
<evidence type="ECO:0000256" key="2">
    <source>
        <dbReference type="SAM" id="SignalP"/>
    </source>
</evidence>
<feature type="compositionally biased region" description="Basic and acidic residues" evidence="1">
    <location>
        <begin position="58"/>
        <end position="77"/>
    </location>
</feature>
<dbReference type="InterPro" id="IPR025392">
    <property type="entry name" value="DUF4124"/>
</dbReference>
<dbReference type="OrthoDB" id="8796902at2"/>
<dbReference type="EMBL" id="QLTA01000029">
    <property type="protein sequence ID" value="RAR78674.1"/>
    <property type="molecule type" value="Genomic_DNA"/>
</dbReference>
<dbReference type="RefSeq" id="WP_111878393.1">
    <property type="nucleotide sequence ID" value="NZ_QLTA01000029.1"/>
</dbReference>
<feature type="region of interest" description="Disordered" evidence="1">
    <location>
        <begin position="92"/>
        <end position="143"/>
    </location>
</feature>
<dbReference type="Pfam" id="PF13511">
    <property type="entry name" value="DUF4124"/>
    <property type="match status" value="1"/>
</dbReference>
<comment type="caution">
    <text evidence="4">The sequence shown here is derived from an EMBL/GenBank/DDBJ whole genome shotgun (WGS) entry which is preliminary data.</text>
</comment>
<feature type="signal peptide" evidence="2">
    <location>
        <begin position="1"/>
        <end position="34"/>
    </location>
</feature>
<keyword evidence="5" id="KW-1185">Reference proteome</keyword>
<feature type="chain" id="PRO_5016335346" evidence="2">
    <location>
        <begin position="35"/>
        <end position="230"/>
    </location>
</feature>
<feature type="compositionally biased region" description="Basic and acidic residues" evidence="1">
    <location>
        <begin position="125"/>
        <end position="137"/>
    </location>
</feature>
<protein>
    <submittedName>
        <fullName evidence="4">Uncharacterized protein DUF4124</fullName>
    </submittedName>
</protein>
<accession>A0A328YZ21</accession>
<evidence type="ECO:0000256" key="1">
    <source>
        <dbReference type="SAM" id="MobiDB-lite"/>
    </source>
</evidence>
<evidence type="ECO:0000259" key="3">
    <source>
        <dbReference type="Pfam" id="PF13511"/>
    </source>
</evidence>
<organism evidence="4 5">
    <name type="scientific">Paracidovorax anthurii</name>
    <dbReference type="NCBI Taxonomy" id="78229"/>
    <lineage>
        <taxon>Bacteria</taxon>
        <taxon>Pseudomonadati</taxon>
        <taxon>Pseudomonadota</taxon>
        <taxon>Betaproteobacteria</taxon>
        <taxon>Burkholderiales</taxon>
        <taxon>Comamonadaceae</taxon>
        <taxon>Paracidovorax</taxon>
    </lineage>
</organism>
<feature type="domain" description="DUF4124" evidence="3">
    <location>
        <begin position="23"/>
        <end position="79"/>
    </location>
</feature>
<dbReference type="AlphaFoldDB" id="A0A328YZ21"/>
<feature type="region of interest" description="Disordered" evidence="1">
    <location>
        <begin position="50"/>
        <end position="77"/>
    </location>
</feature>
<gene>
    <name evidence="4" type="ORF">AX018_102950</name>
</gene>
<name>A0A328YZ21_9BURK</name>